<dbReference type="EMBL" id="KN848071">
    <property type="protein sequence ID" value="KIX98399.1"/>
    <property type="molecule type" value="Genomic_DNA"/>
</dbReference>
<evidence type="ECO:0000313" key="3">
    <source>
        <dbReference type="EMBL" id="KIX98399.1"/>
    </source>
</evidence>
<dbReference type="SUPFAM" id="SSF54909">
    <property type="entry name" value="Dimeric alpha+beta barrel"/>
    <property type="match status" value="1"/>
</dbReference>
<dbReference type="STRING" id="1442371.A0A0D2K5J0"/>
<dbReference type="Gene3D" id="3.30.70.100">
    <property type="match status" value="1"/>
</dbReference>
<evidence type="ECO:0000313" key="4">
    <source>
        <dbReference type="Proteomes" id="UP000053411"/>
    </source>
</evidence>
<dbReference type="InterPro" id="IPR011008">
    <property type="entry name" value="Dimeric_a/b-barrel"/>
</dbReference>
<comment type="similarity">
    <text evidence="1">Belongs to the tpcK family.</text>
</comment>
<proteinExistence type="inferred from homology"/>
<dbReference type="VEuPathDB" id="FungiDB:Z520_05700"/>
<dbReference type="Proteomes" id="UP000053411">
    <property type="component" value="Unassembled WGS sequence"/>
</dbReference>
<reference evidence="3 4" key="1">
    <citation type="submission" date="2015-01" db="EMBL/GenBank/DDBJ databases">
        <title>The Genome Sequence of Fonsecaea multimorphosa CBS 102226.</title>
        <authorList>
            <consortium name="The Broad Institute Genomics Platform"/>
            <person name="Cuomo C."/>
            <person name="de Hoog S."/>
            <person name="Gorbushina A."/>
            <person name="Stielow B."/>
            <person name="Teixiera M."/>
            <person name="Abouelleil A."/>
            <person name="Chapman S.B."/>
            <person name="Priest M."/>
            <person name="Young S.K."/>
            <person name="Wortman J."/>
            <person name="Nusbaum C."/>
            <person name="Birren B."/>
        </authorList>
    </citation>
    <scope>NUCLEOTIDE SEQUENCE [LARGE SCALE GENOMIC DNA]</scope>
    <source>
        <strain evidence="3 4">CBS 102226</strain>
    </source>
</reference>
<gene>
    <name evidence="3" type="ORF">Z520_05700</name>
</gene>
<dbReference type="OrthoDB" id="3454835at2759"/>
<dbReference type="RefSeq" id="XP_016632522.1">
    <property type="nucleotide sequence ID" value="XM_016776203.1"/>
</dbReference>
<keyword evidence="4" id="KW-1185">Reference proteome</keyword>
<evidence type="ECO:0000259" key="2">
    <source>
        <dbReference type="Pfam" id="PF07110"/>
    </source>
</evidence>
<dbReference type="Pfam" id="PF07110">
    <property type="entry name" value="EthD"/>
    <property type="match status" value="1"/>
</dbReference>
<name>A0A0D2K5J0_9EURO</name>
<feature type="domain" description="EthD" evidence="2">
    <location>
        <begin position="17"/>
        <end position="113"/>
    </location>
</feature>
<protein>
    <recommendedName>
        <fullName evidence="2">EthD domain-containing protein</fullName>
    </recommendedName>
</protein>
<dbReference type="GeneID" id="27711446"/>
<organism evidence="3 4">
    <name type="scientific">Fonsecaea multimorphosa CBS 102226</name>
    <dbReference type="NCBI Taxonomy" id="1442371"/>
    <lineage>
        <taxon>Eukaryota</taxon>
        <taxon>Fungi</taxon>
        <taxon>Dikarya</taxon>
        <taxon>Ascomycota</taxon>
        <taxon>Pezizomycotina</taxon>
        <taxon>Eurotiomycetes</taxon>
        <taxon>Chaetothyriomycetidae</taxon>
        <taxon>Chaetothyriales</taxon>
        <taxon>Herpotrichiellaceae</taxon>
        <taxon>Fonsecaea</taxon>
    </lineage>
</organism>
<accession>A0A0D2K5J0</accession>
<dbReference type="GO" id="GO:0016491">
    <property type="term" value="F:oxidoreductase activity"/>
    <property type="evidence" value="ECO:0007669"/>
    <property type="project" value="InterPro"/>
</dbReference>
<sequence>MATKQKVMRVCMYLKRKPGLTEEEFNHYWSHVHGPLVRPLVEKYGILKYTQYHTSSNVQQSTMEAWPELKALDVTPYDGVAEFLVKDIEGIKKSRDDPLFHEKIRPDEENFFDVKGMAWTIGWEEVYVLDGKIVPDSEAWKNTP</sequence>
<evidence type="ECO:0000256" key="1">
    <source>
        <dbReference type="ARBA" id="ARBA00005986"/>
    </source>
</evidence>
<dbReference type="InterPro" id="IPR009799">
    <property type="entry name" value="EthD_dom"/>
</dbReference>
<dbReference type="AlphaFoldDB" id="A0A0D2K5J0"/>